<name>A0ABU7J5D0_9GAMM</name>
<evidence type="ECO:0008006" key="4">
    <source>
        <dbReference type="Google" id="ProtNLM"/>
    </source>
</evidence>
<evidence type="ECO:0000313" key="3">
    <source>
        <dbReference type="Proteomes" id="UP001336314"/>
    </source>
</evidence>
<keyword evidence="1" id="KW-0732">Signal</keyword>
<feature type="chain" id="PRO_5046473253" description="Secreted protein" evidence="1">
    <location>
        <begin position="19"/>
        <end position="98"/>
    </location>
</feature>
<feature type="signal peptide" evidence="1">
    <location>
        <begin position="1"/>
        <end position="18"/>
    </location>
</feature>
<evidence type="ECO:0000256" key="1">
    <source>
        <dbReference type="SAM" id="SignalP"/>
    </source>
</evidence>
<accession>A0ABU7J5D0</accession>
<comment type="caution">
    <text evidence="2">The sequence shown here is derived from an EMBL/GenBank/DDBJ whole genome shotgun (WGS) entry which is preliminary data.</text>
</comment>
<protein>
    <recommendedName>
        <fullName evidence="4">Secreted protein</fullName>
    </recommendedName>
</protein>
<organism evidence="2 3">
    <name type="scientific">Alkalimonas cellulosilytica</name>
    <dbReference type="NCBI Taxonomy" id="3058395"/>
    <lineage>
        <taxon>Bacteria</taxon>
        <taxon>Pseudomonadati</taxon>
        <taxon>Pseudomonadota</taxon>
        <taxon>Gammaproteobacteria</taxon>
        <taxon>Alkalimonas</taxon>
    </lineage>
</organism>
<reference evidence="2 3" key="1">
    <citation type="submission" date="2023-07" db="EMBL/GenBank/DDBJ databases">
        <title>Alkalimonas sp., MEB108 novel, alkaliphilic bacterium isolated from Lonar Lake, India.</title>
        <authorList>
            <person name="Joshi A."/>
            <person name="Thite S."/>
        </authorList>
    </citation>
    <scope>NUCLEOTIDE SEQUENCE [LARGE SCALE GENOMIC DNA]</scope>
    <source>
        <strain evidence="2 3">MEB108</strain>
    </source>
</reference>
<sequence length="98" mass="11065">MRNIIMFSTLIFTFCCFAENSVISGKTVNVFDGDGHIVSSDVSELLLRNCKFEITSSEGEKSKLVFGEREFIADEISYRQQDDGSCLVTLQNEPDNKR</sequence>
<gene>
    <name evidence="2" type="ORF">QWY20_09670</name>
</gene>
<keyword evidence="3" id="KW-1185">Reference proteome</keyword>
<dbReference type="EMBL" id="JAUHLI010000008">
    <property type="protein sequence ID" value="MEE2001720.1"/>
    <property type="molecule type" value="Genomic_DNA"/>
</dbReference>
<dbReference type="Proteomes" id="UP001336314">
    <property type="component" value="Unassembled WGS sequence"/>
</dbReference>
<evidence type="ECO:0000313" key="2">
    <source>
        <dbReference type="EMBL" id="MEE2001720.1"/>
    </source>
</evidence>
<dbReference type="RefSeq" id="WP_330128814.1">
    <property type="nucleotide sequence ID" value="NZ_JAUHLI010000008.1"/>
</dbReference>
<proteinExistence type="predicted"/>